<evidence type="ECO:0000313" key="2">
    <source>
        <dbReference type="Proteomes" id="UP001367508"/>
    </source>
</evidence>
<dbReference type="AlphaFoldDB" id="A0AAN9KFJ9"/>
<organism evidence="1 2">
    <name type="scientific">Canavalia gladiata</name>
    <name type="common">Sword bean</name>
    <name type="synonym">Dolichos gladiatus</name>
    <dbReference type="NCBI Taxonomy" id="3824"/>
    <lineage>
        <taxon>Eukaryota</taxon>
        <taxon>Viridiplantae</taxon>
        <taxon>Streptophyta</taxon>
        <taxon>Embryophyta</taxon>
        <taxon>Tracheophyta</taxon>
        <taxon>Spermatophyta</taxon>
        <taxon>Magnoliopsida</taxon>
        <taxon>eudicotyledons</taxon>
        <taxon>Gunneridae</taxon>
        <taxon>Pentapetalae</taxon>
        <taxon>rosids</taxon>
        <taxon>fabids</taxon>
        <taxon>Fabales</taxon>
        <taxon>Fabaceae</taxon>
        <taxon>Papilionoideae</taxon>
        <taxon>50 kb inversion clade</taxon>
        <taxon>NPAAA clade</taxon>
        <taxon>indigoferoid/millettioid clade</taxon>
        <taxon>Phaseoleae</taxon>
        <taxon>Canavalia</taxon>
    </lineage>
</organism>
<evidence type="ECO:0000313" key="1">
    <source>
        <dbReference type="EMBL" id="KAK7315871.1"/>
    </source>
</evidence>
<gene>
    <name evidence="1" type="ORF">VNO77_34453</name>
</gene>
<dbReference type="EMBL" id="JAYMYQ010000008">
    <property type="protein sequence ID" value="KAK7315871.1"/>
    <property type="molecule type" value="Genomic_DNA"/>
</dbReference>
<dbReference type="Proteomes" id="UP001367508">
    <property type="component" value="Unassembled WGS sequence"/>
</dbReference>
<keyword evidence="2" id="KW-1185">Reference proteome</keyword>
<sequence>MVIGLCIRCIGMVIYRLLSLNYACGWGASKLPTTFISLHLRPSRLTVNPTSLHSSFTWQPKVAKLHDVREPKVAKFHDLSSYSKTTPEREPRGKLTKLPLVLQSHSNSNTGLQCLVSYPALYRRTNPIPSDSIQFDLLKSYTSWTITGLVNYWSGQRPNGFKVGLRLVP</sequence>
<name>A0AAN9KFJ9_CANGL</name>
<accession>A0AAN9KFJ9</accession>
<proteinExistence type="predicted"/>
<reference evidence="1 2" key="1">
    <citation type="submission" date="2024-01" db="EMBL/GenBank/DDBJ databases">
        <title>The genomes of 5 underutilized Papilionoideae crops provide insights into root nodulation and disease resistanc.</title>
        <authorList>
            <person name="Jiang F."/>
        </authorList>
    </citation>
    <scope>NUCLEOTIDE SEQUENCE [LARGE SCALE GENOMIC DNA]</scope>
    <source>
        <strain evidence="1">LVBAO_FW01</strain>
        <tissue evidence="1">Leaves</tissue>
    </source>
</reference>
<protein>
    <submittedName>
        <fullName evidence="1">Uncharacterized protein</fullName>
    </submittedName>
</protein>
<comment type="caution">
    <text evidence="1">The sequence shown here is derived from an EMBL/GenBank/DDBJ whole genome shotgun (WGS) entry which is preliminary data.</text>
</comment>